<keyword evidence="1" id="KW-0378">Hydrolase</keyword>
<dbReference type="PANTHER" id="PTHR42776:SF27">
    <property type="entry name" value="DIPEPTIDYL PEPTIDASE FAMILY MEMBER 6"/>
    <property type="match status" value="1"/>
</dbReference>
<feature type="domain" description="Peptidase S9 prolyl oligopeptidase catalytic" evidence="3">
    <location>
        <begin position="400"/>
        <end position="613"/>
    </location>
</feature>
<dbReference type="EMBL" id="JBHRZH010000015">
    <property type="protein sequence ID" value="MFC3762541.1"/>
    <property type="molecule type" value="Genomic_DNA"/>
</dbReference>
<evidence type="ECO:0000256" key="1">
    <source>
        <dbReference type="ARBA" id="ARBA00022801"/>
    </source>
</evidence>
<dbReference type="Proteomes" id="UP001595699">
    <property type="component" value="Unassembled WGS sequence"/>
</dbReference>
<protein>
    <submittedName>
        <fullName evidence="4">Prolyl oligopeptidase family serine peptidase</fullName>
    </submittedName>
</protein>
<organism evidence="4 5">
    <name type="scientific">Tenggerimyces flavus</name>
    <dbReference type="NCBI Taxonomy" id="1708749"/>
    <lineage>
        <taxon>Bacteria</taxon>
        <taxon>Bacillati</taxon>
        <taxon>Actinomycetota</taxon>
        <taxon>Actinomycetes</taxon>
        <taxon>Propionibacteriales</taxon>
        <taxon>Nocardioidaceae</taxon>
        <taxon>Tenggerimyces</taxon>
    </lineage>
</organism>
<keyword evidence="2" id="KW-0720">Serine protease</keyword>
<sequence>MTYDAVPLIPRSVLFGNPTYAMPTISPDGRWLAFLAPEEGVLNVWVGPIDAPDQARAVTHDRGQGIRVYGFTHDDKHLYYLQDADGDENWRLHLLDLESGEERCPTPFDGVQVRVLGHNRWNPTVMILGINKDTPELHDLYRLDLATDELEKVVENTPGFVTWLLDTNLDVRGGASMNEDGGITYYRISPQTNEPEAWLEVPSDDAVTTDTIGFSRDGSTLYLVSSIGANAARLVAIDLASGTETVLADDPAYDVDGVELDPMTRVPQGVVFAKDRSERVFLDPSYSAAMAQVEAAIGIDGDLTVNRTERTDQFWLIAVDVSDGSGRYYVFDKVTGKATFLFGQRPELDGYQLAVMEPFSFNARDGLEVHGYVTYPPNVDPQALPAVVNVHGGPWHRDEWGYHSEAQWLANRGYACVQVNFRGSTGYGKAFGNAGDKEWGAAMHTDLLDAVDHLASLGRIDASRVAIYGGSYGGYAALAGAAFTPGVFRCAVDMCGPSNLLTLLASLPTYWKPMIAMMYGKIGDPETEKDFLWERSPLSRVDDIAIPVLVAQGANDPRVKQAEAEQIVDALKAKGLPHEYLVFPDEGHGLARPENREIYYAAVERFLAEHLGGGRSQSDA</sequence>
<reference evidence="5" key="1">
    <citation type="journal article" date="2019" name="Int. J. Syst. Evol. Microbiol.">
        <title>The Global Catalogue of Microorganisms (GCM) 10K type strain sequencing project: providing services to taxonomists for standard genome sequencing and annotation.</title>
        <authorList>
            <consortium name="The Broad Institute Genomics Platform"/>
            <consortium name="The Broad Institute Genome Sequencing Center for Infectious Disease"/>
            <person name="Wu L."/>
            <person name="Ma J."/>
        </authorList>
    </citation>
    <scope>NUCLEOTIDE SEQUENCE [LARGE SCALE GENOMIC DNA]</scope>
    <source>
        <strain evidence="5">CGMCC 4.7241</strain>
    </source>
</reference>
<comment type="caution">
    <text evidence="4">The sequence shown here is derived from an EMBL/GenBank/DDBJ whole genome shotgun (WGS) entry which is preliminary data.</text>
</comment>
<name>A0ABV7YB55_9ACTN</name>
<dbReference type="SUPFAM" id="SSF53474">
    <property type="entry name" value="alpha/beta-Hydrolases"/>
    <property type="match status" value="1"/>
</dbReference>
<keyword evidence="5" id="KW-1185">Reference proteome</keyword>
<dbReference type="PANTHER" id="PTHR42776">
    <property type="entry name" value="SERINE PEPTIDASE S9 FAMILY MEMBER"/>
    <property type="match status" value="1"/>
</dbReference>
<accession>A0ABV7YB55</accession>
<evidence type="ECO:0000313" key="5">
    <source>
        <dbReference type="Proteomes" id="UP001595699"/>
    </source>
</evidence>
<dbReference type="InterPro" id="IPR001375">
    <property type="entry name" value="Peptidase_S9_cat"/>
</dbReference>
<evidence type="ECO:0000256" key="2">
    <source>
        <dbReference type="ARBA" id="ARBA00022825"/>
    </source>
</evidence>
<proteinExistence type="predicted"/>
<dbReference type="RefSeq" id="WP_205118828.1">
    <property type="nucleotide sequence ID" value="NZ_JAFBCM010000001.1"/>
</dbReference>
<gene>
    <name evidence="4" type="ORF">ACFOUW_16990</name>
</gene>
<keyword evidence="2" id="KW-0645">Protease</keyword>
<dbReference type="SUPFAM" id="SSF82171">
    <property type="entry name" value="DPP6 N-terminal domain-like"/>
    <property type="match status" value="1"/>
</dbReference>
<evidence type="ECO:0000259" key="3">
    <source>
        <dbReference type="Pfam" id="PF00326"/>
    </source>
</evidence>
<dbReference type="Gene3D" id="2.120.10.30">
    <property type="entry name" value="TolB, C-terminal domain"/>
    <property type="match status" value="1"/>
</dbReference>
<dbReference type="InterPro" id="IPR029058">
    <property type="entry name" value="AB_hydrolase_fold"/>
</dbReference>
<dbReference type="InterPro" id="IPR011659">
    <property type="entry name" value="WD40"/>
</dbReference>
<evidence type="ECO:0000313" key="4">
    <source>
        <dbReference type="EMBL" id="MFC3762541.1"/>
    </source>
</evidence>
<dbReference type="Pfam" id="PF07676">
    <property type="entry name" value="PD40"/>
    <property type="match status" value="1"/>
</dbReference>
<dbReference type="Pfam" id="PF00326">
    <property type="entry name" value="Peptidase_S9"/>
    <property type="match status" value="1"/>
</dbReference>
<dbReference type="Gene3D" id="3.40.50.1820">
    <property type="entry name" value="alpha/beta hydrolase"/>
    <property type="match status" value="1"/>
</dbReference>
<dbReference type="InterPro" id="IPR011042">
    <property type="entry name" value="6-blade_b-propeller_TolB-like"/>
</dbReference>